<keyword evidence="8" id="KW-1185">Reference proteome</keyword>
<gene>
    <name evidence="7" type="ORF">CTEN210_18496</name>
</gene>
<reference evidence="7 8" key="1">
    <citation type="journal article" date="2021" name="Sci. Rep.">
        <title>The genome of the diatom Chaetoceros tenuissimus carries an ancient integrated fragment of an extant virus.</title>
        <authorList>
            <person name="Hongo Y."/>
            <person name="Kimura K."/>
            <person name="Takaki Y."/>
            <person name="Yoshida Y."/>
            <person name="Baba S."/>
            <person name="Kobayashi G."/>
            <person name="Nagasaki K."/>
            <person name="Hano T."/>
            <person name="Tomaru Y."/>
        </authorList>
    </citation>
    <scope>NUCLEOTIDE SEQUENCE [LARGE SCALE GENOMIC DNA]</scope>
    <source>
        <strain evidence="7 8">NIES-3715</strain>
    </source>
</reference>
<comment type="caution">
    <text evidence="7">The sequence shown here is derived from an EMBL/GenBank/DDBJ whole genome shotgun (WGS) entry which is preliminary data.</text>
</comment>
<dbReference type="PROSITE" id="PS50089">
    <property type="entry name" value="ZF_RING_2"/>
    <property type="match status" value="1"/>
</dbReference>
<evidence type="ECO:0000256" key="1">
    <source>
        <dbReference type="ARBA" id="ARBA00022723"/>
    </source>
</evidence>
<evidence type="ECO:0000259" key="6">
    <source>
        <dbReference type="PROSITE" id="PS50089"/>
    </source>
</evidence>
<dbReference type="InterPro" id="IPR013083">
    <property type="entry name" value="Znf_RING/FYVE/PHD"/>
</dbReference>
<dbReference type="InterPro" id="IPR001841">
    <property type="entry name" value="Znf_RING"/>
</dbReference>
<sequence length="495" mass="58029">MNQNENQVRPLRRSTRRLRAITPIESSENTTKEGLASILDKEFYQDLECAICLDVLSDPYIIPECCHRFCCDCIHQSIKAGNKECPTCRVHIVSKRNLRRDELFGKMLHRLLKVESEVKVLRLKEKKSTSLPLENDEIDGKEHEHGPNEKEKKKSEPCDKEKKSAKSKKRKGNEDKKHSQTVKKARSNIPFEYRIKELQKFKKTFGHCNVPNRFKDDPSLGHWVTDIRGAYKKIQLGEKPKLNLTHANIEKLEEMGFEWTRQFPKQSLKTNIAKLKKFKQKHGHCNVTQQNKDDPSLGRWVANMRRVYKRRLVGKNTRIILPQSMITQLEDLGFQWEVRNLSFASNITKLQNFKEKYGHCNVPSRYEDDPSLGHWVSDIRYTYKQIQQGNKPKYGLTQARIKQLDEIGFQWKIRSHSSFDTNIAKLRQFKEKYGHCNVPRKYTDDLPLGNWVDGIRYAAKQIQLGKKPRHCLTQADIKMLNKMGFQWQLKKLSKA</sequence>
<keyword evidence="1" id="KW-0479">Metal-binding</keyword>
<keyword evidence="3" id="KW-0862">Zinc</keyword>
<evidence type="ECO:0000256" key="4">
    <source>
        <dbReference type="PROSITE-ProRule" id="PRU00175"/>
    </source>
</evidence>
<feature type="domain" description="RING-type" evidence="6">
    <location>
        <begin position="49"/>
        <end position="89"/>
    </location>
</feature>
<evidence type="ECO:0000256" key="3">
    <source>
        <dbReference type="ARBA" id="ARBA00022833"/>
    </source>
</evidence>
<dbReference type="EMBL" id="BLLK01000075">
    <property type="protein sequence ID" value="GFH62020.1"/>
    <property type="molecule type" value="Genomic_DNA"/>
</dbReference>
<dbReference type="GO" id="GO:0008270">
    <property type="term" value="F:zinc ion binding"/>
    <property type="evidence" value="ECO:0007669"/>
    <property type="project" value="UniProtKB-KW"/>
</dbReference>
<dbReference type="InterPro" id="IPR005114">
    <property type="entry name" value="Helicase_assoc"/>
</dbReference>
<dbReference type="AlphaFoldDB" id="A0AAD3DFE7"/>
<organism evidence="7 8">
    <name type="scientific">Chaetoceros tenuissimus</name>
    <dbReference type="NCBI Taxonomy" id="426638"/>
    <lineage>
        <taxon>Eukaryota</taxon>
        <taxon>Sar</taxon>
        <taxon>Stramenopiles</taxon>
        <taxon>Ochrophyta</taxon>
        <taxon>Bacillariophyta</taxon>
        <taxon>Coscinodiscophyceae</taxon>
        <taxon>Chaetocerotophycidae</taxon>
        <taxon>Chaetocerotales</taxon>
        <taxon>Chaetocerotaceae</taxon>
        <taxon>Chaetoceros</taxon>
    </lineage>
</organism>
<dbReference type="SUPFAM" id="SSF57850">
    <property type="entry name" value="RING/U-box"/>
    <property type="match status" value="1"/>
</dbReference>
<dbReference type="Pfam" id="PF03457">
    <property type="entry name" value="HA"/>
    <property type="match status" value="4"/>
</dbReference>
<evidence type="ECO:0000256" key="2">
    <source>
        <dbReference type="ARBA" id="ARBA00022771"/>
    </source>
</evidence>
<keyword evidence="2 4" id="KW-0863">Zinc-finger</keyword>
<dbReference type="Gene3D" id="3.30.40.10">
    <property type="entry name" value="Zinc/RING finger domain, C3HC4 (zinc finger)"/>
    <property type="match status" value="1"/>
</dbReference>
<name>A0AAD3DFE7_9STRA</name>
<feature type="region of interest" description="Disordered" evidence="5">
    <location>
        <begin position="132"/>
        <end position="186"/>
    </location>
</feature>
<evidence type="ECO:0000313" key="7">
    <source>
        <dbReference type="EMBL" id="GFH62020.1"/>
    </source>
</evidence>
<dbReference type="PANTHER" id="PTHR33418:SF1">
    <property type="entry name" value="HELICASE-ASSOCIATED DOMAIN-CONTAINING PROTEIN"/>
    <property type="match status" value="1"/>
</dbReference>
<dbReference type="InterPro" id="IPR017907">
    <property type="entry name" value="Znf_RING_CS"/>
</dbReference>
<proteinExistence type="predicted"/>
<protein>
    <recommendedName>
        <fullName evidence="6">RING-type domain-containing protein</fullName>
    </recommendedName>
</protein>
<dbReference type="Gene3D" id="6.10.140.530">
    <property type="match status" value="4"/>
</dbReference>
<dbReference type="Proteomes" id="UP001054902">
    <property type="component" value="Unassembled WGS sequence"/>
</dbReference>
<dbReference type="PANTHER" id="PTHR33418">
    <property type="entry name" value="HELICASE-ASSOCIATED"/>
    <property type="match status" value="1"/>
</dbReference>
<evidence type="ECO:0000256" key="5">
    <source>
        <dbReference type="SAM" id="MobiDB-lite"/>
    </source>
</evidence>
<feature type="compositionally biased region" description="Basic and acidic residues" evidence="5">
    <location>
        <begin position="138"/>
        <end position="164"/>
    </location>
</feature>
<dbReference type="Pfam" id="PF13923">
    <property type="entry name" value="zf-C3HC4_2"/>
    <property type="match status" value="1"/>
</dbReference>
<accession>A0AAD3DFE7</accession>
<dbReference type="SMART" id="SM00184">
    <property type="entry name" value="RING"/>
    <property type="match status" value="1"/>
</dbReference>
<evidence type="ECO:0000313" key="8">
    <source>
        <dbReference type="Proteomes" id="UP001054902"/>
    </source>
</evidence>
<dbReference type="PROSITE" id="PS00518">
    <property type="entry name" value="ZF_RING_1"/>
    <property type="match status" value="1"/>
</dbReference>